<accession>A0A6M3M6V1</accession>
<organism evidence="1">
    <name type="scientific">viral metagenome</name>
    <dbReference type="NCBI Taxonomy" id="1070528"/>
    <lineage>
        <taxon>unclassified sequences</taxon>
        <taxon>metagenomes</taxon>
        <taxon>organismal metagenomes</taxon>
    </lineage>
</organism>
<reference evidence="1" key="1">
    <citation type="submission" date="2020-03" db="EMBL/GenBank/DDBJ databases">
        <title>The deep terrestrial virosphere.</title>
        <authorList>
            <person name="Holmfeldt K."/>
            <person name="Nilsson E."/>
            <person name="Simone D."/>
            <person name="Lopez-Fernandez M."/>
            <person name="Wu X."/>
            <person name="de Brujin I."/>
            <person name="Lundin D."/>
            <person name="Andersson A."/>
            <person name="Bertilsson S."/>
            <person name="Dopson M."/>
        </authorList>
    </citation>
    <scope>NUCLEOTIDE SEQUENCE</scope>
    <source>
        <strain evidence="1">MM171A00411</strain>
    </source>
</reference>
<gene>
    <name evidence="1" type="ORF">MM171A00411_0011</name>
</gene>
<dbReference type="EMBL" id="MT143696">
    <property type="protein sequence ID" value="QJB00549.1"/>
    <property type="molecule type" value="Genomic_DNA"/>
</dbReference>
<evidence type="ECO:0000313" key="1">
    <source>
        <dbReference type="EMBL" id="QJB00549.1"/>
    </source>
</evidence>
<protein>
    <submittedName>
        <fullName evidence="1">Uncharacterized protein</fullName>
    </submittedName>
</protein>
<dbReference type="AlphaFoldDB" id="A0A6M3M6V1"/>
<name>A0A6M3M6V1_9ZZZZ</name>
<sequence length="793" mass="92756">MTKDALTKPRKFRCRAQVAYCNNQCDECKITVETTVEELATKVGLLPPELFVEKRRWKINVKKLELTNRCWWSGQYKDSPHEALRTIAGYTKRGKETRFSGKVYHYPKQGAPYYTYGPLINAEDLEEWLLAADERYGYPRAFWEYTIKQVKIDMGDLPPEGEITPRWLVRYGKYKQRYHHYLDDARKAIKRYLIIKQNGYPEPMLQVQVTAGKTYDGGTPFIPEDGDGISWLLGRAETLGYPCEYWKQLIDDVKLELSDLREIIIEHKEFDDALSFRLSDVPKDFEIRLSDELVLALDKINRPHRYRAGWGRANRIWPAVHPFYKRLWDEHARFRRRGKIYDRGAFITLDQADDVLSKTTLTGEQLEQYVIGIRKGTSSVGNQIDVSLPLRPNKWWAGMFGFWFSSGGYYSRTRDNETEVVVRFHMDSTVVPLFIETSKKIGHMPYRRYDRPSKAIKAMNLRARPKSTMILNRAAIPIMEKFGLQLPTIEQRPCQPRAGRKKAAKIYNVILPQWILEDDECMHSFIECYINGQHAASIMNSHGKAILTHVYIRFPSIEPEQGKTLAEQIREYLVRKYGFHIHSKRMWRPHPRTPTWELIITHRDHLRVLMDNFEIVRVGMRARLLMTEAIQKYPLLYEAIKKLNSSQIVLLGLIYEAPREYKEIKEAVPMRPQVLKDSLRMMKEMRVVKEENGVWDIDYLNLKIVITAEKTMSMKILQAKAAKYSERLLFQCCDCSQVYIKPREICGICEGKVEPVARRRVLRSINQRIGRIKVKLAAFEKDELVIAPRGDSV</sequence>
<proteinExistence type="predicted"/>